<evidence type="ECO:0000256" key="6">
    <source>
        <dbReference type="ARBA" id="ARBA00012109"/>
    </source>
</evidence>
<sequence>MYSVAYNLKVKQAHIFTHPHFSYATSNLILHCNIAKLFNKDGLIIPGTHFYIADHNNASRRKVQWIQTPFLISKELNMIIIAIAVVLLITFYMYGTRNFKYWEKRGVKHDKPYFLVGNNYKEYFGKASMTQVADELYWRYSNEKVVGFLRSTRPELLIRDPEIVKKILITDFAHFFERGFNPHNTVFEPLMQNLFFAEGDLWKLLRQRMTPAFTTGKLKAMFPLIVERAEKLKLRALAAAAEGKSLDARDLMARYTTDFIGACGFGLDSDSINDENSAFRQLGVNIFKIRTMDIVKGVAKELFPEIFKNLKLWTRLENDINELVVAILRKRDYKPCGRGDFIDLMLECKQKGVIVAAGFETSSSATSFTLHQLAYHQDVQKKAQEEIDRVLAKHDGKLSYDAVREMHYLENVFKEGMRMFPSLGFLFRQCTKAFTFPELNFSIDEGVRVLIPLQSMHNDPKYFPEPEVFRPERFDADEFDSNNKYVYMPFGSGPRACIGERLGLMQSLAGLAAILSSFTVEPAKETLRHPVVDPQTSLVQCIRAGLPLMFRERKKHV</sequence>
<dbReference type="PROSITE" id="PS00086">
    <property type="entry name" value="CYTOCHROME_P450"/>
    <property type="match status" value="1"/>
</dbReference>
<accession>A0A922SCS0</accession>
<keyword evidence="18" id="KW-0812">Transmembrane</keyword>
<evidence type="ECO:0000256" key="18">
    <source>
        <dbReference type="SAM" id="Phobius"/>
    </source>
</evidence>
<feature type="binding site" description="axial binding residue" evidence="16">
    <location>
        <position position="497"/>
    </location>
    <ligand>
        <name>heme</name>
        <dbReference type="ChEBI" id="CHEBI:30413"/>
    </ligand>
    <ligandPart>
        <name>Fe</name>
        <dbReference type="ChEBI" id="CHEBI:18248"/>
    </ligandPart>
</feature>
<dbReference type="PANTHER" id="PTHR24292:SF84">
    <property type="entry name" value="CYTOCHROME P450 28A5-RELATED"/>
    <property type="match status" value="1"/>
</dbReference>
<evidence type="ECO:0000313" key="20">
    <source>
        <dbReference type="Proteomes" id="UP000814243"/>
    </source>
</evidence>
<feature type="transmembrane region" description="Helical" evidence="18">
    <location>
        <begin position="76"/>
        <end position="95"/>
    </location>
</feature>
<evidence type="ECO:0000256" key="3">
    <source>
        <dbReference type="ARBA" id="ARBA00004174"/>
    </source>
</evidence>
<evidence type="ECO:0000256" key="1">
    <source>
        <dbReference type="ARBA" id="ARBA00001971"/>
    </source>
</evidence>
<comment type="caution">
    <text evidence="19">The sequence shown here is derived from an EMBL/GenBank/DDBJ whole genome shotgun (WGS) entry which is preliminary data.</text>
</comment>
<evidence type="ECO:0000256" key="9">
    <source>
        <dbReference type="ARBA" id="ARBA00022824"/>
    </source>
</evidence>
<evidence type="ECO:0000256" key="5">
    <source>
        <dbReference type="ARBA" id="ARBA00010617"/>
    </source>
</evidence>
<evidence type="ECO:0000313" key="19">
    <source>
        <dbReference type="EMBL" id="KAH9632851.1"/>
    </source>
</evidence>
<keyword evidence="8 16" id="KW-0479">Metal-binding</keyword>
<gene>
    <name evidence="19" type="ORF">HF086_013638</name>
</gene>
<keyword evidence="7 16" id="KW-0349">Heme</keyword>
<dbReference type="PRINTS" id="PR00463">
    <property type="entry name" value="EP450I"/>
</dbReference>
<comment type="function">
    <text evidence="2">May be involved in the metabolism of insect hormones and in the breakdown of synthetic insecticides.</text>
</comment>
<keyword evidence="10" id="KW-0492">Microsome</keyword>
<evidence type="ECO:0000256" key="8">
    <source>
        <dbReference type="ARBA" id="ARBA00022723"/>
    </source>
</evidence>
<keyword evidence="9" id="KW-0256">Endoplasmic reticulum</keyword>
<dbReference type="Gene3D" id="1.10.630.10">
    <property type="entry name" value="Cytochrome P450"/>
    <property type="match status" value="1"/>
</dbReference>
<keyword evidence="18" id="KW-1133">Transmembrane helix</keyword>
<protein>
    <recommendedName>
        <fullName evidence="6">unspecific monooxygenase</fullName>
        <ecNumber evidence="6">1.14.14.1</ecNumber>
    </recommendedName>
</protein>
<dbReference type="Proteomes" id="UP000814243">
    <property type="component" value="Unassembled WGS sequence"/>
</dbReference>
<dbReference type="GO" id="GO:0020037">
    <property type="term" value="F:heme binding"/>
    <property type="evidence" value="ECO:0007669"/>
    <property type="project" value="InterPro"/>
</dbReference>
<dbReference type="CDD" id="cd11056">
    <property type="entry name" value="CYP6-like"/>
    <property type="match status" value="1"/>
</dbReference>
<dbReference type="GO" id="GO:0005506">
    <property type="term" value="F:iron ion binding"/>
    <property type="evidence" value="ECO:0007669"/>
    <property type="project" value="InterPro"/>
</dbReference>
<dbReference type="PANTHER" id="PTHR24292">
    <property type="entry name" value="CYTOCHROME P450"/>
    <property type="match status" value="1"/>
</dbReference>
<keyword evidence="11 17" id="KW-0560">Oxidoreductase</keyword>
<evidence type="ECO:0000256" key="15">
    <source>
        <dbReference type="ARBA" id="ARBA00047827"/>
    </source>
</evidence>
<dbReference type="FunFam" id="1.10.630.10:FF:000042">
    <property type="entry name" value="Cytochrome P450"/>
    <property type="match status" value="1"/>
</dbReference>
<keyword evidence="14 18" id="KW-0472">Membrane</keyword>
<comment type="similarity">
    <text evidence="5 17">Belongs to the cytochrome P450 family.</text>
</comment>
<evidence type="ECO:0000256" key="10">
    <source>
        <dbReference type="ARBA" id="ARBA00022848"/>
    </source>
</evidence>
<keyword evidence="13 17" id="KW-0503">Monooxygenase</keyword>
<dbReference type="PRINTS" id="PR00385">
    <property type="entry name" value="P450"/>
</dbReference>
<evidence type="ECO:0000256" key="7">
    <source>
        <dbReference type="ARBA" id="ARBA00022617"/>
    </source>
</evidence>
<comment type="subcellular location">
    <subcellularLocation>
        <location evidence="4">Endoplasmic reticulum membrane</location>
        <topology evidence="4">Peripheral membrane protein</topology>
    </subcellularLocation>
    <subcellularLocation>
        <location evidence="3">Microsome membrane</location>
        <topology evidence="3">Peripheral membrane protein</topology>
    </subcellularLocation>
</comment>
<dbReference type="AlphaFoldDB" id="A0A922SCS0"/>
<dbReference type="InterPro" id="IPR002401">
    <property type="entry name" value="Cyt_P450_E_grp-I"/>
</dbReference>
<keyword evidence="12 16" id="KW-0408">Iron</keyword>
<evidence type="ECO:0000256" key="12">
    <source>
        <dbReference type="ARBA" id="ARBA00023004"/>
    </source>
</evidence>
<evidence type="ECO:0000256" key="11">
    <source>
        <dbReference type="ARBA" id="ARBA00023002"/>
    </source>
</evidence>
<dbReference type="SUPFAM" id="SSF48264">
    <property type="entry name" value="Cytochrome P450"/>
    <property type="match status" value="1"/>
</dbReference>
<dbReference type="GO" id="GO:0005789">
    <property type="term" value="C:endoplasmic reticulum membrane"/>
    <property type="evidence" value="ECO:0007669"/>
    <property type="project" value="UniProtKB-SubCell"/>
</dbReference>
<dbReference type="EC" id="1.14.14.1" evidence="6"/>
<evidence type="ECO:0000256" key="14">
    <source>
        <dbReference type="ARBA" id="ARBA00023136"/>
    </source>
</evidence>
<dbReference type="InterPro" id="IPR001128">
    <property type="entry name" value="Cyt_P450"/>
</dbReference>
<dbReference type="InterPro" id="IPR017972">
    <property type="entry name" value="Cyt_P450_CS"/>
</dbReference>
<dbReference type="EMBL" id="JACEFF010000681">
    <property type="protein sequence ID" value="KAH9632851.1"/>
    <property type="molecule type" value="Genomic_DNA"/>
</dbReference>
<reference evidence="19" key="1">
    <citation type="journal article" date="2021" name="G3 (Bethesda)">
        <title>Genome and transcriptome analysis of the beet armyworm Spodoptera exigua reveals targets for pest control. .</title>
        <authorList>
            <person name="Simon S."/>
            <person name="Breeschoten T."/>
            <person name="Jansen H.J."/>
            <person name="Dirks R.P."/>
            <person name="Schranz M.E."/>
            <person name="Ros V.I.D."/>
        </authorList>
    </citation>
    <scope>NUCLEOTIDE SEQUENCE</scope>
    <source>
        <strain evidence="19">TB_SE_WUR_2020</strain>
    </source>
</reference>
<comment type="cofactor">
    <cofactor evidence="1 16">
        <name>heme</name>
        <dbReference type="ChEBI" id="CHEBI:30413"/>
    </cofactor>
</comment>
<evidence type="ECO:0000256" key="2">
    <source>
        <dbReference type="ARBA" id="ARBA00003690"/>
    </source>
</evidence>
<evidence type="ECO:0000256" key="13">
    <source>
        <dbReference type="ARBA" id="ARBA00023033"/>
    </source>
</evidence>
<dbReference type="InterPro" id="IPR036396">
    <property type="entry name" value="Cyt_P450_sf"/>
</dbReference>
<proteinExistence type="inferred from homology"/>
<organism evidence="19 20">
    <name type="scientific">Spodoptera exigua</name>
    <name type="common">Beet armyworm</name>
    <name type="synonym">Noctua fulgens</name>
    <dbReference type="NCBI Taxonomy" id="7107"/>
    <lineage>
        <taxon>Eukaryota</taxon>
        <taxon>Metazoa</taxon>
        <taxon>Ecdysozoa</taxon>
        <taxon>Arthropoda</taxon>
        <taxon>Hexapoda</taxon>
        <taxon>Insecta</taxon>
        <taxon>Pterygota</taxon>
        <taxon>Neoptera</taxon>
        <taxon>Endopterygota</taxon>
        <taxon>Lepidoptera</taxon>
        <taxon>Glossata</taxon>
        <taxon>Ditrysia</taxon>
        <taxon>Noctuoidea</taxon>
        <taxon>Noctuidae</taxon>
        <taxon>Amphipyrinae</taxon>
        <taxon>Spodoptera</taxon>
    </lineage>
</organism>
<dbReference type="Pfam" id="PF00067">
    <property type="entry name" value="p450"/>
    <property type="match status" value="1"/>
</dbReference>
<evidence type="ECO:0000256" key="17">
    <source>
        <dbReference type="RuleBase" id="RU000461"/>
    </source>
</evidence>
<dbReference type="GO" id="GO:0016712">
    <property type="term" value="F:oxidoreductase activity, acting on paired donors, with incorporation or reduction of molecular oxygen, reduced flavin or flavoprotein as one donor, and incorporation of one atom of oxygen"/>
    <property type="evidence" value="ECO:0007669"/>
    <property type="project" value="UniProtKB-EC"/>
</dbReference>
<evidence type="ECO:0000256" key="4">
    <source>
        <dbReference type="ARBA" id="ARBA00004406"/>
    </source>
</evidence>
<evidence type="ECO:0000256" key="16">
    <source>
        <dbReference type="PIRSR" id="PIRSR602401-1"/>
    </source>
</evidence>
<name>A0A922SCS0_SPOEX</name>
<comment type="catalytic activity">
    <reaction evidence="15">
        <text>an organic molecule + reduced [NADPH--hemoprotein reductase] + O2 = an alcohol + oxidized [NADPH--hemoprotein reductase] + H2O + H(+)</text>
        <dbReference type="Rhea" id="RHEA:17149"/>
        <dbReference type="Rhea" id="RHEA-COMP:11964"/>
        <dbReference type="Rhea" id="RHEA-COMP:11965"/>
        <dbReference type="ChEBI" id="CHEBI:15377"/>
        <dbReference type="ChEBI" id="CHEBI:15378"/>
        <dbReference type="ChEBI" id="CHEBI:15379"/>
        <dbReference type="ChEBI" id="CHEBI:30879"/>
        <dbReference type="ChEBI" id="CHEBI:57618"/>
        <dbReference type="ChEBI" id="CHEBI:58210"/>
        <dbReference type="ChEBI" id="CHEBI:142491"/>
        <dbReference type="EC" id="1.14.14.1"/>
    </reaction>
</comment>
<dbReference type="InterPro" id="IPR050476">
    <property type="entry name" value="Insect_CytP450_Detox"/>
</dbReference>